<sequence length="76" mass="8956">MSTYDDMMAEIREKSAVSFELTIHSKRRGTLKLVLVGPEGPFPDDYAELHVIEELINRFPEHICRKYRDTPFEEEQ</sequence>
<dbReference type="RefSeq" id="WP_280758731.1">
    <property type="nucleotide sequence ID" value="NZ_JARXVC010000001.1"/>
</dbReference>
<dbReference type="Proteomes" id="UP001160334">
    <property type="component" value="Unassembled WGS sequence"/>
</dbReference>
<reference evidence="1 2" key="1">
    <citation type="submission" date="2023-04" db="EMBL/GenBank/DDBJ databases">
        <title>Forest soil microbial communities from Buena Vista Peninsula, Colon Province, Panama.</title>
        <authorList>
            <person name="Bouskill N."/>
        </authorList>
    </citation>
    <scope>NUCLEOTIDE SEQUENCE [LARGE SCALE GENOMIC DNA]</scope>
    <source>
        <strain evidence="1 2">CFH S0262</strain>
    </source>
</reference>
<evidence type="ECO:0000313" key="2">
    <source>
        <dbReference type="Proteomes" id="UP001160334"/>
    </source>
</evidence>
<gene>
    <name evidence="1" type="ORF">M2280_000568</name>
</gene>
<dbReference type="EMBL" id="JARXVC010000001">
    <property type="protein sequence ID" value="MDH6279363.1"/>
    <property type="molecule type" value="Genomic_DNA"/>
</dbReference>
<comment type="caution">
    <text evidence="1">The sequence shown here is derived from an EMBL/GenBank/DDBJ whole genome shotgun (WGS) entry which is preliminary data.</text>
</comment>
<proteinExistence type="predicted"/>
<evidence type="ECO:0000313" key="1">
    <source>
        <dbReference type="EMBL" id="MDH6279363.1"/>
    </source>
</evidence>
<accession>A0ABT6M4X4</accession>
<keyword evidence="2" id="KW-1185">Reference proteome</keyword>
<protein>
    <submittedName>
        <fullName evidence="1">Uncharacterized protein</fullName>
    </submittedName>
</protein>
<name>A0ABT6M4X4_9NOCA</name>
<organism evidence="1 2">
    <name type="scientific">Prescottella agglutinans</name>
    <dbReference type="NCBI Taxonomy" id="1644129"/>
    <lineage>
        <taxon>Bacteria</taxon>
        <taxon>Bacillati</taxon>
        <taxon>Actinomycetota</taxon>
        <taxon>Actinomycetes</taxon>
        <taxon>Mycobacteriales</taxon>
        <taxon>Nocardiaceae</taxon>
        <taxon>Prescottella</taxon>
    </lineage>
</organism>